<evidence type="ECO:0000256" key="4">
    <source>
        <dbReference type="PROSITE-ProRule" id="PRU01343"/>
    </source>
</evidence>
<evidence type="ECO:0000256" key="5">
    <source>
        <dbReference type="SAM" id="MobiDB-lite"/>
    </source>
</evidence>
<sequence length="355" mass="39520">MPPSSSTVAAPVSSPFSSTCNATRLGFAPRPRESLPLPSPPLSLLLSPPPATRRGSASPHARRNRCLSLLLHCRFSFLLHLRRDAARLRPTPAGIAASPFSSTTAPPRPNATLTWSMWRGSHSEGRTKEQISMEASSSSATSLTRRCMNDEQGETPNISCYCGLRATLWTSWKETNPGRHFFSCPRFRDRGCGFFLWHDPELSKRTKAIINHLKMDNKKLQMEISELKKNNSFKGAIDCNDLLEDVNNSVTIKLSDEICSLNRKFRVAIVVVVFTWIGVQRGGALHINASALQFKSSLLVQIVWVLRECNPVKLILWLLLLQTKSSLCQGMQCGEAHTSTPPFAKVFMFKLSDLQ</sequence>
<evidence type="ECO:0000256" key="2">
    <source>
        <dbReference type="ARBA" id="ARBA00022771"/>
    </source>
</evidence>
<feature type="region of interest" description="Disordered" evidence="5">
    <location>
        <begin position="25"/>
        <end position="60"/>
    </location>
</feature>
<dbReference type="EMBL" id="JACMSC010000011">
    <property type="protein sequence ID" value="KAG6502150.1"/>
    <property type="molecule type" value="Genomic_DNA"/>
</dbReference>
<organism evidence="7 8">
    <name type="scientific">Zingiber officinale</name>
    <name type="common">Ginger</name>
    <name type="synonym">Amomum zingiber</name>
    <dbReference type="NCBI Taxonomy" id="94328"/>
    <lineage>
        <taxon>Eukaryota</taxon>
        <taxon>Viridiplantae</taxon>
        <taxon>Streptophyta</taxon>
        <taxon>Embryophyta</taxon>
        <taxon>Tracheophyta</taxon>
        <taxon>Spermatophyta</taxon>
        <taxon>Magnoliopsida</taxon>
        <taxon>Liliopsida</taxon>
        <taxon>Zingiberales</taxon>
        <taxon>Zingiberaceae</taxon>
        <taxon>Zingiber</taxon>
    </lineage>
</organism>
<protein>
    <recommendedName>
        <fullName evidence="6">GRF-type domain-containing protein</fullName>
    </recommendedName>
</protein>
<keyword evidence="3" id="KW-0862">Zinc</keyword>
<dbReference type="Proteomes" id="UP000734854">
    <property type="component" value="Unassembled WGS sequence"/>
</dbReference>
<reference evidence="7 8" key="1">
    <citation type="submission" date="2020-08" db="EMBL/GenBank/DDBJ databases">
        <title>Plant Genome Project.</title>
        <authorList>
            <person name="Zhang R.-G."/>
        </authorList>
    </citation>
    <scope>NUCLEOTIDE SEQUENCE [LARGE SCALE GENOMIC DNA]</scope>
    <source>
        <tissue evidence="7">Rhizome</tissue>
    </source>
</reference>
<comment type="caution">
    <text evidence="7">The sequence shown here is derived from an EMBL/GenBank/DDBJ whole genome shotgun (WGS) entry which is preliminary data.</text>
</comment>
<keyword evidence="2 4" id="KW-0863">Zinc-finger</keyword>
<dbReference type="GO" id="GO:0008270">
    <property type="term" value="F:zinc ion binding"/>
    <property type="evidence" value="ECO:0007669"/>
    <property type="project" value="UniProtKB-KW"/>
</dbReference>
<dbReference type="AlphaFoldDB" id="A0A8J5L6G6"/>
<dbReference type="PANTHER" id="PTHR33248">
    <property type="entry name" value="ZINC ION-BINDING PROTEIN"/>
    <property type="match status" value="1"/>
</dbReference>
<accession>A0A8J5L6G6</accession>
<evidence type="ECO:0000259" key="6">
    <source>
        <dbReference type="PROSITE" id="PS51999"/>
    </source>
</evidence>
<feature type="compositionally biased region" description="Pro residues" evidence="5">
    <location>
        <begin position="37"/>
        <end position="51"/>
    </location>
</feature>
<keyword evidence="8" id="KW-1185">Reference proteome</keyword>
<proteinExistence type="predicted"/>
<dbReference type="Pfam" id="PF06839">
    <property type="entry name" value="Zn_ribbon_GRF"/>
    <property type="match status" value="1"/>
</dbReference>
<gene>
    <name evidence="7" type="ORF">ZIOFF_042039</name>
</gene>
<dbReference type="PROSITE" id="PS51999">
    <property type="entry name" value="ZF_GRF"/>
    <property type="match status" value="1"/>
</dbReference>
<dbReference type="InterPro" id="IPR010666">
    <property type="entry name" value="Znf_GRF"/>
</dbReference>
<evidence type="ECO:0000256" key="1">
    <source>
        <dbReference type="ARBA" id="ARBA00022723"/>
    </source>
</evidence>
<keyword evidence="1" id="KW-0479">Metal-binding</keyword>
<feature type="domain" description="GRF-type" evidence="6">
    <location>
        <begin position="160"/>
        <end position="201"/>
    </location>
</feature>
<evidence type="ECO:0000256" key="3">
    <source>
        <dbReference type="ARBA" id="ARBA00022833"/>
    </source>
</evidence>
<evidence type="ECO:0000313" key="8">
    <source>
        <dbReference type="Proteomes" id="UP000734854"/>
    </source>
</evidence>
<evidence type="ECO:0000313" key="7">
    <source>
        <dbReference type="EMBL" id="KAG6502150.1"/>
    </source>
</evidence>
<name>A0A8J5L6G6_ZINOF</name>